<comment type="caution">
    <text evidence="11">Lacks conserved residue(s) required for the propagation of feature annotation.</text>
</comment>
<evidence type="ECO:0000313" key="14">
    <source>
        <dbReference type="Proteomes" id="UP000824001"/>
    </source>
</evidence>
<dbReference type="PANTHER" id="PTHR43247">
    <property type="entry name" value="PHOSPHOSERINE AMINOTRANSFERASE"/>
    <property type="match status" value="1"/>
</dbReference>
<keyword evidence="11" id="KW-0963">Cytoplasm</keyword>
<dbReference type="InterPro" id="IPR022278">
    <property type="entry name" value="Pser_aminoTfrase"/>
</dbReference>
<dbReference type="NCBIfam" id="TIGR01364">
    <property type="entry name" value="serC_1"/>
    <property type="match status" value="1"/>
</dbReference>
<organism evidence="13 14">
    <name type="scientific">Candidatus Scatomorpha merdipullorum</name>
    <dbReference type="NCBI Taxonomy" id="2840927"/>
    <lineage>
        <taxon>Bacteria</taxon>
        <taxon>Bacillati</taxon>
        <taxon>Bacillota</taxon>
        <taxon>Clostridia</taxon>
        <taxon>Eubacteriales</taxon>
        <taxon>Candidatus Scatomorpha</taxon>
    </lineage>
</organism>
<feature type="modified residue" description="N6-(pyridoxal phosphate)lysine" evidence="11">
    <location>
        <position position="196"/>
    </location>
</feature>
<name>A0A9D1JV90_9FIRM</name>
<proteinExistence type="inferred from homology"/>
<dbReference type="Proteomes" id="UP000824001">
    <property type="component" value="Unassembled WGS sequence"/>
</dbReference>
<dbReference type="AlphaFoldDB" id="A0A9D1JV90"/>
<evidence type="ECO:0000256" key="3">
    <source>
        <dbReference type="ARBA" id="ARBA00006904"/>
    </source>
</evidence>
<feature type="binding site" evidence="11">
    <location>
        <begin position="237"/>
        <end position="238"/>
    </location>
    <ligand>
        <name>pyridoxal 5'-phosphate</name>
        <dbReference type="ChEBI" id="CHEBI:597326"/>
    </ligand>
</feature>
<evidence type="ECO:0000256" key="11">
    <source>
        <dbReference type="HAMAP-Rule" id="MF_00160"/>
    </source>
</evidence>
<comment type="caution">
    <text evidence="13">The sequence shown here is derived from an EMBL/GenBank/DDBJ whole genome shotgun (WGS) entry which is preliminary data.</text>
</comment>
<dbReference type="FunFam" id="3.40.640.10:FF:000010">
    <property type="entry name" value="Phosphoserine aminotransferase"/>
    <property type="match status" value="1"/>
</dbReference>
<gene>
    <name evidence="11 13" type="primary">serC</name>
    <name evidence="13" type="ORF">IAC18_05175</name>
</gene>
<feature type="domain" description="Aminotransferase class V" evidence="12">
    <location>
        <begin position="6"/>
        <end position="348"/>
    </location>
</feature>
<dbReference type="SUPFAM" id="SSF53383">
    <property type="entry name" value="PLP-dependent transferases"/>
    <property type="match status" value="1"/>
</dbReference>
<dbReference type="PIRSF" id="PIRSF000525">
    <property type="entry name" value="SerC"/>
    <property type="match status" value="1"/>
</dbReference>
<dbReference type="GO" id="GO:0004648">
    <property type="term" value="F:O-phospho-L-serine:2-oxoglutarate aminotransferase activity"/>
    <property type="evidence" value="ECO:0007669"/>
    <property type="project" value="UniProtKB-UniRule"/>
</dbReference>
<dbReference type="FunFam" id="3.90.1150.10:FF:000006">
    <property type="entry name" value="Phosphoserine aminotransferase"/>
    <property type="match status" value="1"/>
</dbReference>
<dbReference type="InterPro" id="IPR015422">
    <property type="entry name" value="PyrdxlP-dep_Trfase_small"/>
</dbReference>
<dbReference type="NCBIfam" id="NF003764">
    <property type="entry name" value="PRK05355.1"/>
    <property type="match status" value="1"/>
</dbReference>
<reference evidence="13" key="1">
    <citation type="submission" date="2020-10" db="EMBL/GenBank/DDBJ databases">
        <authorList>
            <person name="Gilroy R."/>
        </authorList>
    </citation>
    <scope>NUCLEOTIDE SEQUENCE</scope>
    <source>
        <strain evidence="13">ChiHjej10B9-9673</strain>
    </source>
</reference>
<dbReference type="Gene3D" id="3.40.640.10">
    <property type="entry name" value="Type I PLP-dependent aspartate aminotransferase-like (Major domain)"/>
    <property type="match status" value="1"/>
</dbReference>
<comment type="catalytic activity">
    <reaction evidence="10 11">
        <text>O-phospho-L-serine + 2-oxoglutarate = 3-phosphooxypyruvate + L-glutamate</text>
        <dbReference type="Rhea" id="RHEA:14329"/>
        <dbReference type="ChEBI" id="CHEBI:16810"/>
        <dbReference type="ChEBI" id="CHEBI:18110"/>
        <dbReference type="ChEBI" id="CHEBI:29985"/>
        <dbReference type="ChEBI" id="CHEBI:57524"/>
        <dbReference type="EC" id="2.6.1.52"/>
    </reaction>
</comment>
<comment type="subunit">
    <text evidence="11">Homodimer.</text>
</comment>
<keyword evidence="5 11" id="KW-0028">Amino-acid biosynthesis</keyword>
<dbReference type="InterPro" id="IPR015424">
    <property type="entry name" value="PyrdxlP-dep_Trfase"/>
</dbReference>
<reference evidence="13" key="2">
    <citation type="journal article" date="2021" name="PeerJ">
        <title>Extensive microbial diversity within the chicken gut microbiome revealed by metagenomics and culture.</title>
        <authorList>
            <person name="Gilroy R."/>
            <person name="Ravi A."/>
            <person name="Getino M."/>
            <person name="Pursley I."/>
            <person name="Horton D.L."/>
            <person name="Alikhan N.F."/>
            <person name="Baker D."/>
            <person name="Gharbi K."/>
            <person name="Hall N."/>
            <person name="Watson M."/>
            <person name="Adriaenssens E.M."/>
            <person name="Foster-Nyarko E."/>
            <person name="Jarju S."/>
            <person name="Secka A."/>
            <person name="Antonio M."/>
            <person name="Oren A."/>
            <person name="Chaudhuri R.R."/>
            <person name="La Ragione R."/>
            <person name="Hildebrand F."/>
            <person name="Pallen M.J."/>
        </authorList>
    </citation>
    <scope>NUCLEOTIDE SEQUENCE</scope>
    <source>
        <strain evidence="13">ChiHjej10B9-9673</strain>
    </source>
</reference>
<evidence type="ECO:0000256" key="6">
    <source>
        <dbReference type="ARBA" id="ARBA00022679"/>
    </source>
</evidence>
<feature type="binding site" evidence="11">
    <location>
        <begin position="77"/>
        <end position="78"/>
    </location>
    <ligand>
        <name>pyridoxal 5'-phosphate</name>
        <dbReference type="ChEBI" id="CHEBI:597326"/>
    </ligand>
</feature>
<evidence type="ECO:0000313" key="13">
    <source>
        <dbReference type="EMBL" id="HIS66937.1"/>
    </source>
</evidence>
<feature type="binding site" evidence="11">
    <location>
        <position position="43"/>
    </location>
    <ligand>
        <name>L-glutamate</name>
        <dbReference type="ChEBI" id="CHEBI:29985"/>
    </ligand>
</feature>
<evidence type="ECO:0000256" key="10">
    <source>
        <dbReference type="ARBA" id="ARBA00049007"/>
    </source>
</evidence>
<evidence type="ECO:0000259" key="12">
    <source>
        <dbReference type="Pfam" id="PF00266"/>
    </source>
</evidence>
<accession>A0A9D1JV90</accession>
<comment type="function">
    <text evidence="1 11">Catalyzes the reversible conversion of 3-phosphohydroxypyruvate to phosphoserine and of 3-hydroxy-2-oxo-4-phosphonooxybutanoate to phosphohydroxythreonine.</text>
</comment>
<comment type="pathway">
    <text evidence="2 11">Amino-acid biosynthesis; L-serine biosynthesis; L-serine from 3-phospho-D-glycerate: step 2/3.</text>
</comment>
<comment type="subcellular location">
    <subcellularLocation>
        <location evidence="11">Cytoplasm</location>
    </subcellularLocation>
</comment>
<feature type="binding site" evidence="11">
    <location>
        <position position="172"/>
    </location>
    <ligand>
        <name>pyridoxal 5'-phosphate</name>
        <dbReference type="ChEBI" id="CHEBI:597326"/>
    </ligand>
</feature>
<dbReference type="GO" id="GO:0005737">
    <property type="term" value="C:cytoplasm"/>
    <property type="evidence" value="ECO:0007669"/>
    <property type="project" value="UniProtKB-SubCell"/>
</dbReference>
<dbReference type="InterPro" id="IPR000192">
    <property type="entry name" value="Aminotrans_V_dom"/>
</dbReference>
<dbReference type="HAMAP" id="MF_00160">
    <property type="entry name" value="SerC_aminotrans_5"/>
    <property type="match status" value="1"/>
</dbReference>
<dbReference type="InterPro" id="IPR015421">
    <property type="entry name" value="PyrdxlP-dep_Trfase_major"/>
</dbReference>
<sequence length="361" mass="39802">MVERAYNFAAGPAVLPESVLKEAQAELLNWHGCGMSVMEMSHRGSQFAEIIADAGERMRRLLVIPATHEVLFMQGGATAQFAAVPLNLAADGRSASYAVTGNFSGIAAREAAKFATVYTAYDGKANNYSHIPAQEELDVYSRSSYLHYCANNTIYGTAWDYVPEADVPLVCDMSSEIMSHPVKVGRYALIYAGAQKNIAPAGLTVVIVDRRYAGRESRYTPQILSYAKLIEKGSMLNTPPCWCIYILGLVLKWIEEQGGLEAMDQLRRERSSIVYDVLDNSRLYKAHAERGSRSMMNVTFRTGSDELDAEFCKGAAERGLLNVKGHRLTGGMRASLYNAMPVEGAKALAEYMKDFEVKHHV</sequence>
<keyword evidence="4 11" id="KW-0032">Aminotransferase</keyword>
<feature type="binding site" evidence="11">
    <location>
        <position position="103"/>
    </location>
    <ligand>
        <name>pyridoxal 5'-phosphate</name>
        <dbReference type="ChEBI" id="CHEBI:597326"/>
    </ligand>
</feature>
<evidence type="ECO:0000256" key="5">
    <source>
        <dbReference type="ARBA" id="ARBA00022605"/>
    </source>
</evidence>
<evidence type="ECO:0000256" key="1">
    <source>
        <dbReference type="ARBA" id="ARBA00003483"/>
    </source>
</evidence>
<dbReference type="EC" id="2.6.1.52" evidence="11"/>
<evidence type="ECO:0000256" key="7">
    <source>
        <dbReference type="ARBA" id="ARBA00022898"/>
    </source>
</evidence>
<protein>
    <recommendedName>
        <fullName evidence="11">Phosphoserine aminotransferase</fullName>
        <ecNumber evidence="11">2.6.1.52</ecNumber>
    </recommendedName>
    <alternativeName>
        <fullName evidence="11">Phosphohydroxythreonine aminotransferase</fullName>
        <shortName evidence="11">PSAT</shortName>
    </alternativeName>
</protein>
<dbReference type="GO" id="GO:0030170">
    <property type="term" value="F:pyridoxal phosphate binding"/>
    <property type="evidence" value="ECO:0007669"/>
    <property type="project" value="UniProtKB-UniRule"/>
</dbReference>
<keyword evidence="8 11" id="KW-0718">Serine biosynthesis</keyword>
<evidence type="ECO:0000256" key="2">
    <source>
        <dbReference type="ARBA" id="ARBA00005099"/>
    </source>
</evidence>
<keyword evidence="6 11" id="KW-0808">Transferase</keyword>
<dbReference type="Gene3D" id="3.90.1150.10">
    <property type="entry name" value="Aspartate Aminotransferase, domain 1"/>
    <property type="match status" value="1"/>
</dbReference>
<evidence type="ECO:0000256" key="9">
    <source>
        <dbReference type="ARBA" id="ARBA00047630"/>
    </source>
</evidence>
<comment type="cofactor">
    <cofactor evidence="11">
        <name>pyridoxal 5'-phosphate</name>
        <dbReference type="ChEBI" id="CHEBI:597326"/>
    </cofactor>
    <text evidence="11">Binds 1 pyridoxal phosphate per subunit.</text>
</comment>
<dbReference type="Pfam" id="PF00266">
    <property type="entry name" value="Aminotran_5"/>
    <property type="match status" value="1"/>
</dbReference>
<dbReference type="EMBL" id="DVJK01000143">
    <property type="protein sequence ID" value="HIS66937.1"/>
    <property type="molecule type" value="Genomic_DNA"/>
</dbReference>
<dbReference type="GO" id="GO:0006564">
    <property type="term" value="P:L-serine biosynthetic process"/>
    <property type="evidence" value="ECO:0007669"/>
    <property type="project" value="UniProtKB-UniRule"/>
</dbReference>
<feature type="binding site" evidence="11">
    <location>
        <position position="153"/>
    </location>
    <ligand>
        <name>pyridoxal 5'-phosphate</name>
        <dbReference type="ChEBI" id="CHEBI:597326"/>
    </ligand>
</feature>
<evidence type="ECO:0000256" key="8">
    <source>
        <dbReference type="ARBA" id="ARBA00023299"/>
    </source>
</evidence>
<dbReference type="PANTHER" id="PTHR43247:SF1">
    <property type="entry name" value="PHOSPHOSERINE AMINOTRANSFERASE"/>
    <property type="match status" value="1"/>
</dbReference>
<keyword evidence="7 11" id="KW-0663">Pyridoxal phosphate</keyword>
<comment type="catalytic activity">
    <reaction evidence="9 11">
        <text>4-(phosphooxy)-L-threonine + 2-oxoglutarate = (R)-3-hydroxy-2-oxo-4-phosphooxybutanoate + L-glutamate</text>
        <dbReference type="Rhea" id="RHEA:16573"/>
        <dbReference type="ChEBI" id="CHEBI:16810"/>
        <dbReference type="ChEBI" id="CHEBI:29985"/>
        <dbReference type="ChEBI" id="CHEBI:58452"/>
        <dbReference type="ChEBI" id="CHEBI:58538"/>
        <dbReference type="EC" id="2.6.1.52"/>
    </reaction>
</comment>
<feature type="binding site" evidence="11">
    <location>
        <position position="195"/>
    </location>
    <ligand>
        <name>pyridoxal 5'-phosphate</name>
        <dbReference type="ChEBI" id="CHEBI:597326"/>
    </ligand>
</feature>
<evidence type="ECO:0000256" key="4">
    <source>
        <dbReference type="ARBA" id="ARBA00022576"/>
    </source>
</evidence>
<comment type="similarity">
    <text evidence="3 11">Belongs to the class-V pyridoxal-phosphate-dependent aminotransferase family. SerC subfamily.</text>
</comment>